<dbReference type="EMBL" id="JACSQP010000005">
    <property type="protein sequence ID" value="MBD7958092.1"/>
    <property type="molecule type" value="Genomic_DNA"/>
</dbReference>
<keyword evidence="1" id="KW-1133">Transmembrane helix</keyword>
<organism evidence="2 3">
    <name type="scientific">Microbacterium pullorum</name>
    <dbReference type="NCBI Taxonomy" id="2762236"/>
    <lineage>
        <taxon>Bacteria</taxon>
        <taxon>Bacillati</taxon>
        <taxon>Actinomycetota</taxon>
        <taxon>Actinomycetes</taxon>
        <taxon>Micrococcales</taxon>
        <taxon>Microbacteriaceae</taxon>
        <taxon>Microbacterium</taxon>
    </lineage>
</organism>
<evidence type="ECO:0000313" key="3">
    <source>
        <dbReference type="Proteomes" id="UP000648352"/>
    </source>
</evidence>
<sequence length="137" mass="14268">MPRPTRRRLAAALVLAMTIAAGLAVHRWAPDGAASDIAGDLLYALAAYAGLVLLVPRPRPWVVGVAAATWCVGVELFQLTGLPERVGAAFGPAMLLLGTVFDPRDLVVYVAAVAAATALDAAFVAAGRRARERRPVA</sequence>
<keyword evidence="1" id="KW-0472">Membrane</keyword>
<gene>
    <name evidence="2" type="ORF">H9651_10615</name>
</gene>
<dbReference type="Pfam" id="PF10990">
    <property type="entry name" value="DUF2809"/>
    <property type="match status" value="1"/>
</dbReference>
<protein>
    <submittedName>
        <fullName evidence="2">DUF2809 domain-containing protein</fullName>
    </submittedName>
</protein>
<keyword evidence="1" id="KW-0812">Transmembrane</keyword>
<proteinExistence type="predicted"/>
<evidence type="ECO:0000313" key="2">
    <source>
        <dbReference type="EMBL" id="MBD7958092.1"/>
    </source>
</evidence>
<feature type="transmembrane region" description="Helical" evidence="1">
    <location>
        <begin position="61"/>
        <end position="80"/>
    </location>
</feature>
<dbReference type="Proteomes" id="UP000648352">
    <property type="component" value="Unassembled WGS sequence"/>
</dbReference>
<dbReference type="RefSeq" id="WP_191719267.1">
    <property type="nucleotide sequence ID" value="NZ_JACSQP010000005.1"/>
</dbReference>
<feature type="transmembrane region" description="Helical" evidence="1">
    <location>
        <begin position="34"/>
        <end position="54"/>
    </location>
</feature>
<reference evidence="2 3" key="1">
    <citation type="submission" date="2020-08" db="EMBL/GenBank/DDBJ databases">
        <title>A Genomic Blueprint of the Chicken Gut Microbiome.</title>
        <authorList>
            <person name="Gilroy R."/>
            <person name="Ravi A."/>
            <person name="Getino M."/>
            <person name="Pursley I."/>
            <person name="Horton D.L."/>
            <person name="Alikhan N.-F."/>
            <person name="Baker D."/>
            <person name="Gharbi K."/>
            <person name="Hall N."/>
            <person name="Watson M."/>
            <person name="Adriaenssens E.M."/>
            <person name="Foster-Nyarko E."/>
            <person name="Jarju S."/>
            <person name="Secka A."/>
            <person name="Antonio M."/>
            <person name="Oren A."/>
            <person name="Chaudhuri R."/>
            <person name="La Ragione R.M."/>
            <person name="Hildebrand F."/>
            <person name="Pallen M.J."/>
        </authorList>
    </citation>
    <scope>NUCLEOTIDE SEQUENCE [LARGE SCALE GENOMIC DNA]</scope>
    <source>
        <strain evidence="2 3">Sa4CUA7</strain>
    </source>
</reference>
<feature type="transmembrane region" description="Helical" evidence="1">
    <location>
        <begin position="106"/>
        <end position="126"/>
    </location>
</feature>
<keyword evidence="3" id="KW-1185">Reference proteome</keyword>
<dbReference type="InterPro" id="IPR021257">
    <property type="entry name" value="DUF2809"/>
</dbReference>
<evidence type="ECO:0000256" key="1">
    <source>
        <dbReference type="SAM" id="Phobius"/>
    </source>
</evidence>
<name>A0ABR8S3P4_9MICO</name>
<comment type="caution">
    <text evidence="2">The sequence shown here is derived from an EMBL/GenBank/DDBJ whole genome shotgun (WGS) entry which is preliminary data.</text>
</comment>
<accession>A0ABR8S3P4</accession>